<dbReference type="Proteomes" id="UP000001610">
    <property type="component" value="Unassembled WGS sequence"/>
</dbReference>
<dbReference type="HOGENOM" id="CLU_459306_0_0_1"/>
<keyword evidence="1" id="KW-0479">Metal-binding</keyword>
<feature type="compositionally biased region" description="Polar residues" evidence="2">
    <location>
        <begin position="124"/>
        <end position="134"/>
    </location>
</feature>
<dbReference type="GO" id="GO:0008270">
    <property type="term" value="F:zinc ion binding"/>
    <property type="evidence" value="ECO:0007669"/>
    <property type="project" value="UniProtKB-KW"/>
</dbReference>
<dbReference type="SMART" id="SM00343">
    <property type="entry name" value="ZnF_C2HC"/>
    <property type="match status" value="1"/>
</dbReference>
<feature type="compositionally biased region" description="Polar residues" evidence="2">
    <location>
        <begin position="420"/>
        <end position="454"/>
    </location>
</feature>
<evidence type="ECO:0000313" key="5">
    <source>
        <dbReference type="Proteomes" id="UP000001610"/>
    </source>
</evidence>
<dbReference type="eggNOG" id="ENOG502SDVN">
    <property type="taxonomic scope" value="Eukaryota"/>
</dbReference>
<feature type="compositionally biased region" description="Pro residues" evidence="2">
    <location>
        <begin position="200"/>
        <end position="226"/>
    </location>
</feature>
<evidence type="ECO:0000256" key="1">
    <source>
        <dbReference type="PROSITE-ProRule" id="PRU00047"/>
    </source>
</evidence>
<protein>
    <submittedName>
        <fullName evidence="4">Zinc finger domain-containing protein, CCHC-type</fullName>
    </submittedName>
</protein>
<dbReference type="OMA" id="YIMMALL"/>
<feature type="compositionally biased region" description="Polar residues" evidence="2">
    <location>
        <begin position="297"/>
        <end position="316"/>
    </location>
</feature>
<dbReference type="PROSITE" id="PS50158">
    <property type="entry name" value="ZF_CCHC"/>
    <property type="match status" value="1"/>
</dbReference>
<organism evidence="4 5">
    <name type="scientific">Cordyceps militaris (strain CM01)</name>
    <name type="common">Caterpillar fungus</name>
    <dbReference type="NCBI Taxonomy" id="983644"/>
    <lineage>
        <taxon>Eukaryota</taxon>
        <taxon>Fungi</taxon>
        <taxon>Dikarya</taxon>
        <taxon>Ascomycota</taxon>
        <taxon>Pezizomycotina</taxon>
        <taxon>Sordariomycetes</taxon>
        <taxon>Hypocreomycetidae</taxon>
        <taxon>Hypocreales</taxon>
        <taxon>Cordycipitaceae</taxon>
        <taxon>Cordyceps</taxon>
    </lineage>
</organism>
<feature type="compositionally biased region" description="Basic and acidic residues" evidence="2">
    <location>
        <begin position="650"/>
        <end position="664"/>
    </location>
</feature>
<evidence type="ECO:0000313" key="4">
    <source>
        <dbReference type="EMBL" id="EGX95382.1"/>
    </source>
</evidence>
<keyword evidence="1" id="KW-0863">Zinc-finger</keyword>
<feature type="compositionally biased region" description="Basic and acidic residues" evidence="2">
    <location>
        <begin position="343"/>
        <end position="355"/>
    </location>
</feature>
<dbReference type="Pfam" id="PF00098">
    <property type="entry name" value="zf-CCHC"/>
    <property type="match status" value="1"/>
</dbReference>
<feature type="compositionally biased region" description="Basic and acidic residues" evidence="2">
    <location>
        <begin position="572"/>
        <end position="598"/>
    </location>
</feature>
<dbReference type="SUPFAM" id="SSF57756">
    <property type="entry name" value="Retrovirus zinc finger-like domains"/>
    <property type="match status" value="1"/>
</dbReference>
<feature type="compositionally biased region" description="Basic and acidic residues" evidence="2">
    <location>
        <begin position="455"/>
        <end position="485"/>
    </location>
</feature>
<name>G3J6Q4_CORMM</name>
<dbReference type="RefSeq" id="XP_006665259.1">
    <property type="nucleotide sequence ID" value="XM_006665196.1"/>
</dbReference>
<keyword evidence="1" id="KW-0862">Zinc</keyword>
<dbReference type="VEuPathDB" id="FungiDB:CCM_00036"/>
<keyword evidence="5" id="KW-1185">Reference proteome</keyword>
<dbReference type="KEGG" id="cmt:CCM_00036"/>
<dbReference type="OrthoDB" id="3550095at2759"/>
<evidence type="ECO:0000259" key="3">
    <source>
        <dbReference type="PROSITE" id="PS50158"/>
    </source>
</evidence>
<feature type="region of interest" description="Disordered" evidence="2">
    <location>
        <begin position="124"/>
        <end position="677"/>
    </location>
</feature>
<dbReference type="InterPro" id="IPR036875">
    <property type="entry name" value="Znf_CCHC_sf"/>
</dbReference>
<accession>G3J6Q4</accession>
<feature type="compositionally biased region" description="Low complexity" evidence="2">
    <location>
        <begin position="613"/>
        <end position="633"/>
    </location>
</feature>
<feature type="compositionally biased region" description="Basic and acidic residues" evidence="2">
    <location>
        <begin position="363"/>
        <end position="374"/>
    </location>
</feature>
<feature type="compositionally biased region" description="Basic and acidic residues" evidence="2">
    <location>
        <begin position="518"/>
        <end position="554"/>
    </location>
</feature>
<dbReference type="GeneID" id="18162071"/>
<feature type="domain" description="CCHC-type" evidence="3">
    <location>
        <begin position="94"/>
        <end position="109"/>
    </location>
</feature>
<dbReference type="Gene3D" id="4.10.60.10">
    <property type="entry name" value="Zinc finger, CCHC-type"/>
    <property type="match status" value="1"/>
</dbReference>
<dbReference type="InterPro" id="IPR001878">
    <property type="entry name" value="Znf_CCHC"/>
</dbReference>
<feature type="compositionally biased region" description="Pro residues" evidence="2">
    <location>
        <begin position="151"/>
        <end position="190"/>
    </location>
</feature>
<proteinExistence type="predicted"/>
<dbReference type="InParanoid" id="G3J6Q4"/>
<evidence type="ECO:0000256" key="2">
    <source>
        <dbReference type="SAM" id="MobiDB-lite"/>
    </source>
</evidence>
<dbReference type="GO" id="GO:0003676">
    <property type="term" value="F:nucleic acid binding"/>
    <property type="evidence" value="ECO:0007669"/>
    <property type="project" value="InterPro"/>
</dbReference>
<dbReference type="EMBL" id="JH126399">
    <property type="protein sequence ID" value="EGX95382.1"/>
    <property type="molecule type" value="Genomic_DNA"/>
</dbReference>
<sequence>MARASAPHVVVQRRAQQSAESKALKLTTPQKGLFAASCSPALCPRGPLPLANAAWGGVCRELCQCCRRHPPVKVVAHFIAPSSAESARPDEPQCYNCGGMGHWAVACPEPTRETPAGLAAWRNASATRQGSGRAQHNDGRRSKGPIITKYGPPPPPTGYGAHFPPPPGYPPPHSSYTAPPPQPPTHPHYPPQYHYLPGHGQPPLPPPPPPSHGHHYPPPAYHPPPESYHGQQPRSSYPGPSPTYGAPHTAPHTAPQNYGGYPYSTQDSPQFFPPRPAYSGSYTQGSGSGQKRHHQRPQPTHRNSAPSPPKSHTSQVASSPPKPPASSPPTHIAHALPPKPPKSVHDIDHGRDQRNNKRKHDHQTRPRDIKEHHPGRNHGSPKIPPVIHNNHHHQSNASAQHHQGPQNRLGKQGSNRRRSSAGNHGSNQPRMQRQQSKDSLTPQATGPQSSPQLNNEDRRPNNNGETHHEHHDQHKTADRPKEDSNPPKAAETSPILIQSVPSLPPKPSLVVEAYVPKAPDERATRHPLDSIRLSERNVSDVDGNKERDRDDRSSTARHGTKSESSAQEDAERDERPLKRFRRDSRDRSRSTSRHRDSDDLPPLNRRRSRSVQRRSSPSRSPRSRNSSVSSRSSDLNSLEAELLGVSARRPSTESEQRRRPERVAPPKAKRRKPTNSAFSTGVFGLKVYSLIDTRHVALSSLRY</sequence>
<reference evidence="4 5" key="1">
    <citation type="journal article" date="2011" name="Genome Biol.">
        <title>Genome sequence of the insect pathogenic fungus Cordyceps militaris, a valued traditional Chinese medicine.</title>
        <authorList>
            <person name="Zheng P."/>
            <person name="Xia Y."/>
            <person name="Xiao G."/>
            <person name="Xiong C."/>
            <person name="Hu X."/>
            <person name="Zhang S."/>
            <person name="Zheng H."/>
            <person name="Huang Y."/>
            <person name="Zhou Y."/>
            <person name="Wang S."/>
            <person name="Zhao G.P."/>
            <person name="Liu X."/>
            <person name="St Leger R.J."/>
            <person name="Wang C."/>
        </authorList>
    </citation>
    <scope>NUCLEOTIDE SEQUENCE [LARGE SCALE GENOMIC DNA]</scope>
    <source>
        <strain evidence="4 5">CM01</strain>
    </source>
</reference>
<dbReference type="AlphaFoldDB" id="G3J6Q4"/>
<gene>
    <name evidence="4" type="ORF">CCM_00036</name>
</gene>